<reference evidence="2" key="1">
    <citation type="submission" date="2022-08" db="UniProtKB">
        <authorList>
            <consortium name="EnsemblMetazoa"/>
        </authorList>
    </citation>
    <scope>IDENTIFICATION</scope>
</reference>
<dbReference type="Proteomes" id="UP000075882">
    <property type="component" value="Unassembled WGS sequence"/>
</dbReference>
<sequence>METNLARQATKRGPGGKVVGRAEPVQHRPQAGGNGRDQREDGRVCRRVQRFGAQALPAADRGRRPVALRQIVAQLGQDGGVLEPGRLPVRDASHEHTILCVSMFCTVALDSMKLIRYARPMLTDTNTNVASSRIVMQPDRFGARRPPVDGAGQLLPDLALGRDLVRDRFDRLDAQLLRDRVVLHQLLPLAELHRDVVHVGRAGRDQVAVDRER</sequence>
<feature type="region of interest" description="Disordered" evidence="1">
    <location>
        <begin position="1"/>
        <end position="42"/>
    </location>
</feature>
<evidence type="ECO:0000256" key="1">
    <source>
        <dbReference type="SAM" id="MobiDB-lite"/>
    </source>
</evidence>
<dbReference type="AlphaFoldDB" id="A0A8W7PMC4"/>
<accession>A0A8W7PMC4</accession>
<name>A0A8W7PMC4_ANOCL</name>
<organism evidence="2">
    <name type="scientific">Anopheles coluzzii</name>
    <name type="common">African malaria mosquito</name>
    <dbReference type="NCBI Taxonomy" id="1518534"/>
    <lineage>
        <taxon>Eukaryota</taxon>
        <taxon>Metazoa</taxon>
        <taxon>Ecdysozoa</taxon>
        <taxon>Arthropoda</taxon>
        <taxon>Hexapoda</taxon>
        <taxon>Insecta</taxon>
        <taxon>Pterygota</taxon>
        <taxon>Neoptera</taxon>
        <taxon>Endopterygota</taxon>
        <taxon>Diptera</taxon>
        <taxon>Nematocera</taxon>
        <taxon>Culicoidea</taxon>
        <taxon>Culicidae</taxon>
        <taxon>Anophelinae</taxon>
        <taxon>Anopheles</taxon>
    </lineage>
</organism>
<proteinExistence type="predicted"/>
<dbReference type="EnsemblMetazoa" id="ACOM033534-RA">
    <property type="protein sequence ID" value="ACOM033534-PA.1"/>
    <property type="gene ID" value="ACOM033534"/>
</dbReference>
<evidence type="ECO:0000313" key="2">
    <source>
        <dbReference type="EnsemblMetazoa" id="ACOM033534-PA.1"/>
    </source>
</evidence>
<protein>
    <submittedName>
        <fullName evidence="2">Uncharacterized protein</fullName>
    </submittedName>
</protein>